<reference evidence="14" key="2">
    <citation type="submission" date="2023-07" db="EMBL/GenBank/DDBJ databases">
        <title>Shewanella mangrovi sp. nov., an acetaldehyde- degrading bacterium isolated from mangrove sediment.</title>
        <authorList>
            <person name="Liu Y."/>
        </authorList>
    </citation>
    <scope>NUCLEOTIDE SEQUENCE [LARGE SCALE GENOMIC DNA]</scope>
    <source>
        <strain evidence="14">C32</strain>
    </source>
</reference>
<feature type="signal peptide" evidence="10">
    <location>
        <begin position="1"/>
        <end position="16"/>
    </location>
</feature>
<organism evidence="13 14">
    <name type="scientific">Shewanella electrica</name>
    <dbReference type="NCBI Taxonomy" id="515560"/>
    <lineage>
        <taxon>Bacteria</taxon>
        <taxon>Pseudomonadati</taxon>
        <taxon>Pseudomonadota</taxon>
        <taxon>Gammaproteobacteria</taxon>
        <taxon>Alteromonadales</taxon>
        <taxon>Shewanellaceae</taxon>
        <taxon>Shewanella</taxon>
    </lineage>
</organism>
<dbReference type="Pfam" id="PF00593">
    <property type="entry name" value="TonB_dep_Rec_b-barrel"/>
    <property type="match status" value="1"/>
</dbReference>
<keyword evidence="6 8" id="KW-0472">Membrane</keyword>
<evidence type="ECO:0000256" key="5">
    <source>
        <dbReference type="ARBA" id="ARBA00023077"/>
    </source>
</evidence>
<dbReference type="Gene3D" id="2.170.130.10">
    <property type="entry name" value="TonB-dependent receptor, plug domain"/>
    <property type="match status" value="1"/>
</dbReference>
<keyword evidence="2 8" id="KW-0813">Transport</keyword>
<feature type="domain" description="TonB-dependent receptor-like beta-barrel" evidence="11">
    <location>
        <begin position="417"/>
        <end position="883"/>
    </location>
</feature>
<accession>A0ABT2FJY7</accession>
<dbReference type="Proteomes" id="UP001201549">
    <property type="component" value="Unassembled WGS sequence"/>
</dbReference>
<evidence type="ECO:0000256" key="2">
    <source>
        <dbReference type="ARBA" id="ARBA00022448"/>
    </source>
</evidence>
<dbReference type="InterPro" id="IPR039426">
    <property type="entry name" value="TonB-dep_rcpt-like"/>
</dbReference>
<keyword evidence="13" id="KW-0675">Receptor</keyword>
<dbReference type="Pfam" id="PF07715">
    <property type="entry name" value="Plug"/>
    <property type="match status" value="1"/>
</dbReference>
<reference evidence="13 14" key="1">
    <citation type="submission" date="2022-02" db="EMBL/GenBank/DDBJ databases">
        <authorList>
            <person name="Zhuang L."/>
        </authorList>
    </citation>
    <scope>NUCLEOTIDE SEQUENCE [LARGE SCALE GENOMIC DNA]</scope>
    <source>
        <strain evidence="13 14">C32</strain>
    </source>
</reference>
<feature type="domain" description="TonB-dependent receptor plug" evidence="12">
    <location>
        <begin position="60"/>
        <end position="156"/>
    </location>
</feature>
<evidence type="ECO:0000256" key="9">
    <source>
        <dbReference type="RuleBase" id="RU003357"/>
    </source>
</evidence>
<keyword evidence="4 8" id="KW-0812">Transmembrane</keyword>
<dbReference type="InterPro" id="IPR010104">
    <property type="entry name" value="TonB_rcpt_bac"/>
</dbReference>
<evidence type="ECO:0000313" key="14">
    <source>
        <dbReference type="Proteomes" id="UP001201549"/>
    </source>
</evidence>
<evidence type="ECO:0000256" key="7">
    <source>
        <dbReference type="ARBA" id="ARBA00023237"/>
    </source>
</evidence>
<evidence type="ECO:0000259" key="11">
    <source>
        <dbReference type="Pfam" id="PF00593"/>
    </source>
</evidence>
<evidence type="ECO:0000256" key="6">
    <source>
        <dbReference type="ARBA" id="ARBA00023136"/>
    </source>
</evidence>
<keyword evidence="14" id="KW-1185">Reference proteome</keyword>
<keyword evidence="5 9" id="KW-0798">TonB box</keyword>
<comment type="similarity">
    <text evidence="8 9">Belongs to the TonB-dependent receptor family.</text>
</comment>
<protein>
    <submittedName>
        <fullName evidence="13">TonB-dependent receptor</fullName>
    </submittedName>
</protein>
<dbReference type="EMBL" id="JAKOGG010000004">
    <property type="protein sequence ID" value="MCS4556326.1"/>
    <property type="molecule type" value="Genomic_DNA"/>
</dbReference>
<dbReference type="PANTHER" id="PTHR40980">
    <property type="entry name" value="PLUG DOMAIN-CONTAINING PROTEIN"/>
    <property type="match status" value="1"/>
</dbReference>
<feature type="chain" id="PRO_5046349692" evidence="10">
    <location>
        <begin position="17"/>
        <end position="916"/>
    </location>
</feature>
<evidence type="ECO:0000313" key="13">
    <source>
        <dbReference type="EMBL" id="MCS4556326.1"/>
    </source>
</evidence>
<evidence type="ECO:0000256" key="1">
    <source>
        <dbReference type="ARBA" id="ARBA00004571"/>
    </source>
</evidence>
<dbReference type="RefSeq" id="WP_238895728.1">
    <property type="nucleotide sequence ID" value="NZ_JAKOGG010000004.1"/>
</dbReference>
<dbReference type="InterPro" id="IPR037066">
    <property type="entry name" value="Plug_dom_sf"/>
</dbReference>
<evidence type="ECO:0000256" key="3">
    <source>
        <dbReference type="ARBA" id="ARBA00022452"/>
    </source>
</evidence>
<dbReference type="SUPFAM" id="SSF56935">
    <property type="entry name" value="Porins"/>
    <property type="match status" value="1"/>
</dbReference>
<sequence length="916" mass="102342">MASTIFLALFSQSIYAADTPAEADTATAQPGQTAQKSQEMETIEVVGIRSSLNKAVNIKRQSVQVVDAIVAEDIGKFPDNNLVEALQRVTGVQVTDRASGEVSGVSIRGLTDVTTTVNGREMFTAAGRSLAVQDIPAALLEGVDVYKTRDASQIASGIAGQLNVRTQRPFNFEGSKFMINARGVYQDLADKTDPIVSALASNRWNTSIGEVGALLNLSYARTQFRNQNASAGAVIPFRADNLARIYDYPMGLEHGMDRNPGATLNGVEYYLGRDALNQSDSTGKRERPAVNLSLQWAPNDTSEYLFETFYNGYRNESHNHMILTYADSNRVATEVQPTFFDGTNVIKTRAWGDSGTFTSGDYGEQQTDSYMFALGGKWELSADATLKSEIVYQTSEYKTDGVAMQAKRRMPYVYADFNHDDGVMAWTPYLSENGPEMDLTDPTGWNTSTFFDNGGKDKGDAITFTTDLDFYLDWGILTKAKVGIRYDKRTAESSSRDISRDPGTPTPLLDLDPSMLELNSDFFDGRSDLPRSWVTINGESLWNNRATYRDLYGFTADADGLRRLSLQKNFEIDQTSWAAYIQSEFDTELFGKRLDGSLGVRYSYASADMDFWHWDNGLQHSDGTNTSAKFLPNLTLRYHLTEDLVTRLAYTETLRRPAFGDLNSFISLHPDTTNVGYGNANGGNSSLRPVESKNYDFSLEYYFGSGSSVYGTYFYRDIQGFVFSSLRRTQFPNPNTGEIEDYILSQPGNTSNGVLKGVELGAVYFLENVPQWLDGFGIQASATFLDSEQDIPVFSDTGELERYDHRGVFGVSDTSYSGVLIYEKEDFSARLSYVWRDNFLLRYGSGRFSHPRGVYRQPEESLDFQLNYNITDNLSVSFDATNLTNQVFNQYYEEEYLNDTASIYSRTFGLGIRYSM</sequence>
<gene>
    <name evidence="13" type="ORF">L9G74_07750</name>
</gene>
<dbReference type="NCBIfam" id="TIGR01782">
    <property type="entry name" value="TonB-Xanth-Caul"/>
    <property type="match status" value="1"/>
</dbReference>
<dbReference type="PROSITE" id="PS52016">
    <property type="entry name" value="TONB_DEPENDENT_REC_3"/>
    <property type="match status" value="1"/>
</dbReference>
<keyword evidence="3 8" id="KW-1134">Transmembrane beta strand</keyword>
<dbReference type="Gene3D" id="2.40.170.20">
    <property type="entry name" value="TonB-dependent receptor, beta-barrel domain"/>
    <property type="match status" value="1"/>
</dbReference>
<proteinExistence type="inferred from homology"/>
<comment type="caution">
    <text evidence="13">The sequence shown here is derived from an EMBL/GenBank/DDBJ whole genome shotgun (WGS) entry which is preliminary data.</text>
</comment>
<name>A0ABT2FJY7_9GAMM</name>
<keyword evidence="10" id="KW-0732">Signal</keyword>
<dbReference type="InterPro" id="IPR012910">
    <property type="entry name" value="Plug_dom"/>
</dbReference>
<evidence type="ECO:0000256" key="4">
    <source>
        <dbReference type="ARBA" id="ARBA00022692"/>
    </source>
</evidence>
<dbReference type="InterPro" id="IPR000531">
    <property type="entry name" value="Beta-barrel_TonB"/>
</dbReference>
<evidence type="ECO:0000259" key="12">
    <source>
        <dbReference type="Pfam" id="PF07715"/>
    </source>
</evidence>
<comment type="subcellular location">
    <subcellularLocation>
        <location evidence="1 8">Cell outer membrane</location>
        <topology evidence="1 8">Multi-pass membrane protein</topology>
    </subcellularLocation>
</comment>
<dbReference type="InterPro" id="IPR036942">
    <property type="entry name" value="Beta-barrel_TonB_sf"/>
</dbReference>
<evidence type="ECO:0000256" key="10">
    <source>
        <dbReference type="SAM" id="SignalP"/>
    </source>
</evidence>
<keyword evidence="7 8" id="KW-0998">Cell outer membrane</keyword>
<evidence type="ECO:0000256" key="8">
    <source>
        <dbReference type="PROSITE-ProRule" id="PRU01360"/>
    </source>
</evidence>
<dbReference type="PANTHER" id="PTHR40980:SF3">
    <property type="entry name" value="TONB-DEPENDENT RECEPTOR-LIKE BETA-BARREL DOMAIN-CONTAINING PROTEIN"/>
    <property type="match status" value="1"/>
</dbReference>